<gene>
    <name evidence="3" type="ORF">FLP15_07340</name>
</gene>
<dbReference type="Proteomes" id="UP000315128">
    <property type="component" value="Chromosome"/>
</dbReference>
<name>A0A514Z911_9LACT</name>
<dbReference type="FunFam" id="3.30.2080.10:FF:000001">
    <property type="entry name" value="Alpha-1,2-mannosidase subfamily"/>
    <property type="match status" value="1"/>
</dbReference>
<accession>A0A514Z911</accession>
<dbReference type="InterPro" id="IPR014718">
    <property type="entry name" value="GH-type_carb-bd"/>
</dbReference>
<dbReference type="Gene3D" id="2.70.98.10">
    <property type="match status" value="1"/>
</dbReference>
<dbReference type="Gene3D" id="1.20.1610.10">
    <property type="entry name" value="alpha-1,2-mannosidases domains"/>
    <property type="match status" value="1"/>
</dbReference>
<dbReference type="Gene3D" id="1.20.1050.60">
    <property type="entry name" value="alpha-1,2-mannosidase"/>
    <property type="match status" value="1"/>
</dbReference>
<dbReference type="Pfam" id="PF07971">
    <property type="entry name" value="Glyco_hydro_92"/>
    <property type="match status" value="1"/>
</dbReference>
<sequence>MNLNTIDTRHATANSGSFSHGNCLPYTGLPWGMNYFSPSTADSKGAWWFHPEDRTFEGYRLTHQPSPWMGDFSHFTLTPVAGHLPETSLWHTISSYRPSEAVMTPAQIKLTQLRYQITSRLIPSMYGGVLEMVFKNSAVHDNALMLHLPGKYELSVLTENEIAFSVVNFAGCEDKDFKFYVVMAFDSPVSTDSDLTDTDGAVRIDFGAVSKQIVRFGTSFISFDQAKLNLSREQDWSVENYLENAEKAWSEQLSKIELEHHDASQVSTFYHNLYRTFLFPQTFYEFDQNGKKIHYDTFDQSVKSGPLYTNNGFWDTFRTVYPLYSLIAVEQYGDMLEGFLNSYRETGFLPKWLSPDERGLMPGTLIDAVIADAAAKGIRPDLMPEFLSAMKKSATVQSDNPNYGRQGTADYLKYGYVPFNHHESVNHTLDYAFSDYCISRVAKVVGDSETADFYAKQALNYRNIFDKTTGFMRAKDENGEFRPDFLDIRWGRDYAEGSAWQTSWSVFQDFAGLINLHGGADHFEQKLIALCNQRPNFNVEGYGFEIHEMSEMAALEFGQVAISNQPSFHYPYLFSYIGKPWMAQPLIKNLLAQTFDDTPDGYPGDEDNGTMAAWYIFSSLGFYPVTAASLEYVIGLPLWDKAVMHLSSGKDLTILSEPNQPQQMFVQSVSTNKKTVSTTFFHHDDLMAGGEIKFELGIVPNPQQYKDSELPYSLSK</sequence>
<feature type="domain" description="Glycosyl hydrolase family 92 N-terminal" evidence="2">
    <location>
        <begin position="16"/>
        <end position="191"/>
    </location>
</feature>
<evidence type="ECO:0000313" key="3">
    <source>
        <dbReference type="EMBL" id="QDK71007.1"/>
    </source>
</evidence>
<dbReference type="KEGG" id="lack:FLP15_07340"/>
<reference evidence="3 4" key="1">
    <citation type="submission" date="2019-07" db="EMBL/GenBank/DDBJ databases">
        <title>Genome sequencing of KACC 19320.</title>
        <authorList>
            <person name="Heo J."/>
            <person name="Kim S.-J."/>
            <person name="Kim J.-S."/>
            <person name="Hong S.-B."/>
            <person name="Kwon S.-W."/>
        </authorList>
    </citation>
    <scope>NUCLEOTIDE SEQUENCE [LARGE SCALE GENOMIC DNA]</scope>
    <source>
        <strain evidence="3 4">KACC 19320</strain>
    </source>
</reference>
<protein>
    <submittedName>
        <fullName evidence="3">Alpha-mannosidase</fullName>
    </submittedName>
</protein>
<dbReference type="SUPFAM" id="SSF48208">
    <property type="entry name" value="Six-hairpin glycosidases"/>
    <property type="match status" value="1"/>
</dbReference>
<proteinExistence type="predicted"/>
<dbReference type="GO" id="GO:0006516">
    <property type="term" value="P:glycoprotein catabolic process"/>
    <property type="evidence" value="ECO:0007669"/>
    <property type="project" value="TreeGrafter"/>
</dbReference>
<dbReference type="Pfam" id="PF17678">
    <property type="entry name" value="Glyco_hydro_92N"/>
    <property type="match status" value="1"/>
</dbReference>
<dbReference type="InterPro" id="IPR012939">
    <property type="entry name" value="Glyco_hydro_92"/>
</dbReference>
<dbReference type="InterPro" id="IPR041371">
    <property type="entry name" value="GH92_N"/>
</dbReference>
<dbReference type="EMBL" id="CP041356">
    <property type="protein sequence ID" value="QDK71007.1"/>
    <property type="molecule type" value="Genomic_DNA"/>
</dbReference>
<dbReference type="GO" id="GO:0005829">
    <property type="term" value="C:cytosol"/>
    <property type="evidence" value="ECO:0007669"/>
    <property type="project" value="TreeGrafter"/>
</dbReference>
<dbReference type="GO" id="GO:0030246">
    <property type="term" value="F:carbohydrate binding"/>
    <property type="evidence" value="ECO:0007669"/>
    <property type="project" value="InterPro"/>
</dbReference>
<dbReference type="NCBIfam" id="TIGR01180">
    <property type="entry name" value="aman2_put"/>
    <property type="match status" value="1"/>
</dbReference>
<dbReference type="PANTHER" id="PTHR12143">
    <property type="entry name" value="PEPTIDE N-GLYCANASE PNGASE -RELATED"/>
    <property type="match status" value="1"/>
</dbReference>
<feature type="domain" description="Glycosyl hydrolase family 92" evidence="1">
    <location>
        <begin position="225"/>
        <end position="697"/>
    </location>
</feature>
<dbReference type="PANTHER" id="PTHR12143:SF43">
    <property type="entry name" value="PUTATIVE-RELATED"/>
    <property type="match status" value="1"/>
</dbReference>
<organism evidence="3 4">
    <name type="scientific">Lactococcus protaetiae</name>
    <dbReference type="NCBI Taxonomy" id="2592653"/>
    <lineage>
        <taxon>Bacteria</taxon>
        <taxon>Bacillati</taxon>
        <taxon>Bacillota</taxon>
        <taxon>Bacilli</taxon>
        <taxon>Lactobacillales</taxon>
        <taxon>Streptococcaceae</taxon>
        <taxon>Lactococcus</taxon>
    </lineage>
</organism>
<dbReference type="InterPro" id="IPR008928">
    <property type="entry name" value="6-hairpin_glycosidase_sf"/>
</dbReference>
<dbReference type="InterPro" id="IPR005887">
    <property type="entry name" value="GH92_a_mannosidase_put"/>
</dbReference>
<evidence type="ECO:0000313" key="4">
    <source>
        <dbReference type="Proteomes" id="UP000315128"/>
    </source>
</evidence>
<dbReference type="Gene3D" id="3.30.2080.10">
    <property type="entry name" value="GH92 mannosidase domain"/>
    <property type="match status" value="1"/>
</dbReference>
<dbReference type="OrthoDB" id="9804511at2"/>
<dbReference type="GO" id="GO:0000224">
    <property type="term" value="F:peptide-N4-(N-acetyl-beta-glucosaminyl)asparagine amidase activity"/>
    <property type="evidence" value="ECO:0007669"/>
    <property type="project" value="TreeGrafter"/>
</dbReference>
<dbReference type="AlphaFoldDB" id="A0A514Z911"/>
<dbReference type="InterPro" id="IPR050883">
    <property type="entry name" value="PNGase"/>
</dbReference>
<evidence type="ECO:0000259" key="1">
    <source>
        <dbReference type="Pfam" id="PF07971"/>
    </source>
</evidence>
<evidence type="ECO:0000259" key="2">
    <source>
        <dbReference type="Pfam" id="PF17678"/>
    </source>
</evidence>
<dbReference type="GO" id="GO:0005975">
    <property type="term" value="P:carbohydrate metabolic process"/>
    <property type="evidence" value="ECO:0007669"/>
    <property type="project" value="InterPro"/>
</dbReference>
<keyword evidence="4" id="KW-1185">Reference proteome</keyword>
<dbReference type="RefSeq" id="WP_142766577.1">
    <property type="nucleotide sequence ID" value="NZ_CP041356.1"/>
</dbReference>